<accession>A0A843UZ17</accession>
<dbReference type="AlphaFoldDB" id="A0A843UZ17"/>
<dbReference type="EMBL" id="NMUH01000788">
    <property type="protein sequence ID" value="MQL84809.1"/>
    <property type="molecule type" value="Genomic_DNA"/>
</dbReference>
<keyword evidence="2" id="KW-1185">Reference proteome</keyword>
<proteinExistence type="predicted"/>
<reference evidence="1" key="1">
    <citation type="submission" date="2017-07" db="EMBL/GenBank/DDBJ databases">
        <title>Taro Niue Genome Assembly and Annotation.</title>
        <authorList>
            <person name="Atibalentja N."/>
            <person name="Keating K."/>
            <person name="Fields C.J."/>
        </authorList>
    </citation>
    <scope>NUCLEOTIDE SEQUENCE</scope>
    <source>
        <strain evidence="1">Niue_2</strain>
        <tissue evidence="1">Leaf</tissue>
    </source>
</reference>
<evidence type="ECO:0000313" key="1">
    <source>
        <dbReference type="EMBL" id="MQL84809.1"/>
    </source>
</evidence>
<gene>
    <name evidence="1" type="ORF">Taro_017328</name>
</gene>
<comment type="caution">
    <text evidence="1">The sequence shown here is derived from an EMBL/GenBank/DDBJ whole genome shotgun (WGS) entry which is preliminary data.</text>
</comment>
<organism evidence="1 2">
    <name type="scientific">Colocasia esculenta</name>
    <name type="common">Wild taro</name>
    <name type="synonym">Arum esculentum</name>
    <dbReference type="NCBI Taxonomy" id="4460"/>
    <lineage>
        <taxon>Eukaryota</taxon>
        <taxon>Viridiplantae</taxon>
        <taxon>Streptophyta</taxon>
        <taxon>Embryophyta</taxon>
        <taxon>Tracheophyta</taxon>
        <taxon>Spermatophyta</taxon>
        <taxon>Magnoliopsida</taxon>
        <taxon>Liliopsida</taxon>
        <taxon>Araceae</taxon>
        <taxon>Aroideae</taxon>
        <taxon>Colocasieae</taxon>
        <taxon>Colocasia</taxon>
    </lineage>
</organism>
<protein>
    <submittedName>
        <fullName evidence="1">Uncharacterized protein</fullName>
    </submittedName>
</protein>
<sequence length="84" mass="9502">MLQPVQTVLLESTKVRWTRFKGLAMKGVRHPDAIWALTSPCPVWVCAPPGSPRRSETRCPTSTRFRGDYEVQEEEQVEDGNASE</sequence>
<evidence type="ECO:0000313" key="2">
    <source>
        <dbReference type="Proteomes" id="UP000652761"/>
    </source>
</evidence>
<name>A0A843UZ17_COLES</name>
<dbReference type="Proteomes" id="UP000652761">
    <property type="component" value="Unassembled WGS sequence"/>
</dbReference>